<dbReference type="PROSITE" id="PS50109">
    <property type="entry name" value="HIS_KIN"/>
    <property type="match status" value="1"/>
</dbReference>
<keyword evidence="9" id="KW-0067">ATP-binding</keyword>
<dbReference type="HOGENOM" id="CLU_000445_89_5_7"/>
<evidence type="ECO:0000313" key="16">
    <source>
        <dbReference type="EMBL" id="ACL64294.1"/>
    </source>
</evidence>
<keyword evidence="12 14" id="KW-0472">Membrane</keyword>
<dbReference type="AlphaFoldDB" id="B8JEG8"/>
<dbReference type="Pfam" id="PF00512">
    <property type="entry name" value="HisKA"/>
    <property type="match status" value="1"/>
</dbReference>
<reference evidence="16" key="1">
    <citation type="submission" date="2009-01" db="EMBL/GenBank/DDBJ databases">
        <title>Complete sequence of Anaeromyxobacter dehalogenans 2CP-1.</title>
        <authorList>
            <consortium name="US DOE Joint Genome Institute"/>
            <person name="Lucas S."/>
            <person name="Copeland A."/>
            <person name="Lapidus A."/>
            <person name="Glavina del Rio T."/>
            <person name="Dalin E."/>
            <person name="Tice H."/>
            <person name="Bruce D."/>
            <person name="Goodwin L."/>
            <person name="Pitluck S."/>
            <person name="Saunders E."/>
            <person name="Brettin T."/>
            <person name="Detter J.C."/>
            <person name="Han C."/>
            <person name="Larimer F."/>
            <person name="Land M."/>
            <person name="Hauser L."/>
            <person name="Kyrpides N."/>
            <person name="Ovchinnikova G."/>
            <person name="Beliaev A.S."/>
            <person name="Richardson P."/>
        </authorList>
    </citation>
    <scope>NUCLEOTIDE SEQUENCE</scope>
    <source>
        <strain evidence="16">2CP-1</strain>
    </source>
</reference>
<dbReference type="CDD" id="cd00082">
    <property type="entry name" value="HisKA"/>
    <property type="match status" value="1"/>
</dbReference>
<dbReference type="Gene3D" id="1.20.120.620">
    <property type="entry name" value="Backbone structure of the membrane domain of e. Coli histidine kinase receptor kdpd"/>
    <property type="match status" value="1"/>
</dbReference>
<evidence type="ECO:0000256" key="14">
    <source>
        <dbReference type="SAM" id="Phobius"/>
    </source>
</evidence>
<keyword evidence="4" id="KW-0597">Phosphoprotein</keyword>
<dbReference type="InterPro" id="IPR003018">
    <property type="entry name" value="GAF"/>
</dbReference>
<dbReference type="SUPFAM" id="SSF47384">
    <property type="entry name" value="Homodimeric domain of signal transducing histidine kinase"/>
    <property type="match status" value="1"/>
</dbReference>
<dbReference type="PANTHER" id="PTHR45569:SF1">
    <property type="entry name" value="SENSOR PROTEIN KDPD"/>
    <property type="match status" value="1"/>
</dbReference>
<dbReference type="SMART" id="SM00387">
    <property type="entry name" value="HATPase_c"/>
    <property type="match status" value="1"/>
</dbReference>
<proteinExistence type="predicted"/>
<feature type="domain" description="Histidine kinase" evidence="15">
    <location>
        <begin position="297"/>
        <end position="510"/>
    </location>
</feature>
<dbReference type="Pfam" id="PF13492">
    <property type="entry name" value="GAF_3"/>
    <property type="match status" value="1"/>
</dbReference>
<dbReference type="InterPro" id="IPR038318">
    <property type="entry name" value="KdpD_sf"/>
</dbReference>
<dbReference type="Pfam" id="PF13493">
    <property type="entry name" value="DUF4118"/>
    <property type="match status" value="1"/>
</dbReference>
<dbReference type="PRINTS" id="PR00344">
    <property type="entry name" value="BCTRLSENSOR"/>
</dbReference>
<sequence>MTSAPERADPDRRPARTPDLGTPAREYLRAAGVIGATTALAAAARALLHVPDVEMLFLLGVMVVALTSGRRASTLAAALAVVCYDFFFVPPPFTLDVADARYVLTFAMMLGIGVVIGTLTLRLREQRREAIVRERRTAAVYALGKELAAAMDSTGVGAACVRAVAEAFDCAALFFLARDRDTLDAVASAPADQSLGTGELAVARWASEHGRPAGCGTDALPGESVLCIPLRTWGDVLAVIALRPVNERSLGGEQQELVEALARHAAVALDRVRLADEARRAALRARTEELRSGLLSSVSHDLRTPLAAITGAGTLLLDDGVNDPAIRRDLAATVVDEAERLERLVSNLLDMTRLEGGAVEPKREWVPLTEVVGAAMNRLERPLAARPVAVAIPDELPLLSVDPILVQQLFVNLLENATKHTPPGSEIAVRAAREGGMVAIEVADRGPGLPEGEEERIFDRFQRAARPGVRGVGLGLPIARAIAQAHGGRLTAANRAGGGAVFRLTLPVGAPPAAPPEPPGERLPERGGGP</sequence>
<evidence type="ECO:0000256" key="11">
    <source>
        <dbReference type="ARBA" id="ARBA00023012"/>
    </source>
</evidence>
<dbReference type="Gene3D" id="3.30.565.10">
    <property type="entry name" value="Histidine kinase-like ATPase, C-terminal domain"/>
    <property type="match status" value="1"/>
</dbReference>
<dbReference type="EMBL" id="CP001359">
    <property type="protein sequence ID" value="ACL64294.1"/>
    <property type="molecule type" value="Genomic_DNA"/>
</dbReference>
<accession>B8JEG8</accession>
<gene>
    <name evidence="16" type="ordered locus">A2cp1_0943</name>
</gene>
<evidence type="ECO:0000256" key="9">
    <source>
        <dbReference type="ARBA" id="ARBA00022840"/>
    </source>
</evidence>
<evidence type="ECO:0000256" key="3">
    <source>
        <dbReference type="ARBA" id="ARBA00012438"/>
    </source>
</evidence>
<evidence type="ECO:0000256" key="2">
    <source>
        <dbReference type="ARBA" id="ARBA00004141"/>
    </source>
</evidence>
<keyword evidence="8 16" id="KW-0418">Kinase</keyword>
<dbReference type="GO" id="GO:0042802">
    <property type="term" value="F:identical protein binding"/>
    <property type="evidence" value="ECO:0007669"/>
    <property type="project" value="UniProtKB-ARBA"/>
</dbReference>
<dbReference type="PANTHER" id="PTHR45569">
    <property type="entry name" value="SENSOR PROTEIN KDPD"/>
    <property type="match status" value="1"/>
</dbReference>
<dbReference type="InterPro" id="IPR003661">
    <property type="entry name" value="HisK_dim/P_dom"/>
</dbReference>
<organism evidence="16 17">
    <name type="scientific">Anaeromyxobacter dehalogenans (strain ATCC BAA-258 / DSM 21875 / 2CP-1)</name>
    <dbReference type="NCBI Taxonomy" id="455488"/>
    <lineage>
        <taxon>Bacteria</taxon>
        <taxon>Pseudomonadati</taxon>
        <taxon>Myxococcota</taxon>
        <taxon>Myxococcia</taxon>
        <taxon>Myxococcales</taxon>
        <taxon>Cystobacterineae</taxon>
        <taxon>Anaeromyxobacteraceae</taxon>
        <taxon>Anaeromyxobacter</taxon>
    </lineage>
</organism>
<keyword evidence="10 14" id="KW-1133">Transmembrane helix</keyword>
<feature type="transmembrane region" description="Helical" evidence="14">
    <location>
        <begin position="102"/>
        <end position="123"/>
    </location>
</feature>
<keyword evidence="11" id="KW-0902">Two-component regulatory system</keyword>
<comment type="catalytic activity">
    <reaction evidence="1">
        <text>ATP + protein L-histidine = ADP + protein N-phospho-L-histidine.</text>
        <dbReference type="EC" id="2.7.13.3"/>
    </reaction>
</comment>
<feature type="region of interest" description="Disordered" evidence="13">
    <location>
        <begin position="507"/>
        <end position="530"/>
    </location>
</feature>
<feature type="compositionally biased region" description="Basic and acidic residues" evidence="13">
    <location>
        <begin position="519"/>
        <end position="530"/>
    </location>
</feature>
<dbReference type="Proteomes" id="UP000007089">
    <property type="component" value="Chromosome"/>
</dbReference>
<evidence type="ECO:0000256" key="10">
    <source>
        <dbReference type="ARBA" id="ARBA00022989"/>
    </source>
</evidence>
<dbReference type="SUPFAM" id="SSF55874">
    <property type="entry name" value="ATPase domain of HSP90 chaperone/DNA topoisomerase II/histidine kinase"/>
    <property type="match status" value="1"/>
</dbReference>
<evidence type="ECO:0000256" key="6">
    <source>
        <dbReference type="ARBA" id="ARBA00022692"/>
    </source>
</evidence>
<evidence type="ECO:0000313" key="17">
    <source>
        <dbReference type="Proteomes" id="UP000007089"/>
    </source>
</evidence>
<dbReference type="InterPro" id="IPR036890">
    <property type="entry name" value="HATPase_C_sf"/>
</dbReference>
<comment type="subcellular location">
    <subcellularLocation>
        <location evidence="2">Membrane</location>
        <topology evidence="2">Multi-pass membrane protein</topology>
    </subcellularLocation>
</comment>
<keyword evidence="17" id="KW-1185">Reference proteome</keyword>
<dbReference type="EC" id="2.7.13.3" evidence="3"/>
<dbReference type="InterPro" id="IPR005467">
    <property type="entry name" value="His_kinase_dom"/>
</dbReference>
<dbReference type="GO" id="GO:0005886">
    <property type="term" value="C:plasma membrane"/>
    <property type="evidence" value="ECO:0007669"/>
    <property type="project" value="TreeGrafter"/>
</dbReference>
<dbReference type="RefSeq" id="WP_012632297.1">
    <property type="nucleotide sequence ID" value="NC_011891.1"/>
</dbReference>
<evidence type="ECO:0000256" key="5">
    <source>
        <dbReference type="ARBA" id="ARBA00022679"/>
    </source>
</evidence>
<evidence type="ECO:0000259" key="15">
    <source>
        <dbReference type="PROSITE" id="PS50109"/>
    </source>
</evidence>
<evidence type="ECO:0000256" key="12">
    <source>
        <dbReference type="ARBA" id="ARBA00023136"/>
    </source>
</evidence>
<dbReference type="KEGG" id="acp:A2cp1_0943"/>
<evidence type="ECO:0000256" key="13">
    <source>
        <dbReference type="SAM" id="MobiDB-lite"/>
    </source>
</evidence>
<dbReference type="Gene3D" id="1.10.287.130">
    <property type="match status" value="1"/>
</dbReference>
<dbReference type="GO" id="GO:0000155">
    <property type="term" value="F:phosphorelay sensor kinase activity"/>
    <property type="evidence" value="ECO:0007669"/>
    <property type="project" value="InterPro"/>
</dbReference>
<feature type="transmembrane region" description="Helical" evidence="14">
    <location>
        <begin position="55"/>
        <end position="82"/>
    </location>
</feature>
<dbReference type="Gene3D" id="3.30.450.40">
    <property type="match status" value="1"/>
</dbReference>
<dbReference type="FunFam" id="3.30.565.10:FF:000042">
    <property type="entry name" value="Two-component sensor histidine kinase KdpD"/>
    <property type="match status" value="1"/>
</dbReference>
<evidence type="ECO:0000256" key="4">
    <source>
        <dbReference type="ARBA" id="ARBA00022553"/>
    </source>
</evidence>
<keyword evidence="6 14" id="KW-0812">Transmembrane</keyword>
<evidence type="ECO:0000256" key="8">
    <source>
        <dbReference type="ARBA" id="ARBA00022777"/>
    </source>
</evidence>
<keyword evidence="5" id="KW-0808">Transferase</keyword>
<dbReference type="InterPro" id="IPR029016">
    <property type="entry name" value="GAF-like_dom_sf"/>
</dbReference>
<dbReference type="SUPFAM" id="SSF55781">
    <property type="entry name" value="GAF domain-like"/>
    <property type="match status" value="1"/>
</dbReference>
<feature type="compositionally biased region" description="Pro residues" evidence="13">
    <location>
        <begin position="509"/>
        <end position="518"/>
    </location>
</feature>
<dbReference type="InterPro" id="IPR004358">
    <property type="entry name" value="Sig_transdc_His_kin-like_C"/>
</dbReference>
<evidence type="ECO:0000256" key="7">
    <source>
        <dbReference type="ARBA" id="ARBA00022741"/>
    </source>
</evidence>
<evidence type="ECO:0000256" key="1">
    <source>
        <dbReference type="ARBA" id="ARBA00000085"/>
    </source>
</evidence>
<dbReference type="SMART" id="SM00388">
    <property type="entry name" value="HisKA"/>
    <property type="match status" value="1"/>
</dbReference>
<dbReference type="GO" id="GO:0005524">
    <property type="term" value="F:ATP binding"/>
    <property type="evidence" value="ECO:0007669"/>
    <property type="project" value="UniProtKB-KW"/>
</dbReference>
<dbReference type="InterPro" id="IPR003594">
    <property type="entry name" value="HATPase_dom"/>
</dbReference>
<keyword evidence="7" id="KW-0547">Nucleotide-binding</keyword>
<protein>
    <recommendedName>
        <fullName evidence="3">histidine kinase</fullName>
        <ecNumber evidence="3">2.7.13.3</ecNumber>
    </recommendedName>
</protein>
<dbReference type="CDD" id="cd00075">
    <property type="entry name" value="HATPase"/>
    <property type="match status" value="1"/>
</dbReference>
<dbReference type="InterPro" id="IPR025201">
    <property type="entry name" value="KdpD_TM"/>
</dbReference>
<dbReference type="InterPro" id="IPR052023">
    <property type="entry name" value="Histidine_kinase_KdpD"/>
</dbReference>
<dbReference type="InterPro" id="IPR036097">
    <property type="entry name" value="HisK_dim/P_sf"/>
</dbReference>
<name>B8JEG8_ANAD2</name>
<feature type="region of interest" description="Disordered" evidence="13">
    <location>
        <begin position="1"/>
        <end position="21"/>
    </location>
</feature>
<dbReference type="Pfam" id="PF02518">
    <property type="entry name" value="HATPase_c"/>
    <property type="match status" value="1"/>
</dbReference>
<feature type="compositionally biased region" description="Basic and acidic residues" evidence="13">
    <location>
        <begin position="1"/>
        <end position="16"/>
    </location>
</feature>